<dbReference type="RefSeq" id="WP_173152340.1">
    <property type="nucleotide sequence ID" value="NZ_AP022871.1"/>
</dbReference>
<accession>A0A6F8YY23</accession>
<dbReference type="KEGG" id="psuu:Psuf_083600"/>
<organism evidence="1 2">
    <name type="scientific">Phytohabitans suffuscus</name>
    <dbReference type="NCBI Taxonomy" id="624315"/>
    <lineage>
        <taxon>Bacteria</taxon>
        <taxon>Bacillati</taxon>
        <taxon>Actinomycetota</taxon>
        <taxon>Actinomycetes</taxon>
        <taxon>Micromonosporales</taxon>
        <taxon>Micromonosporaceae</taxon>
    </lineage>
</organism>
<evidence type="ECO:0000313" key="1">
    <source>
        <dbReference type="EMBL" id="BCB91047.1"/>
    </source>
</evidence>
<dbReference type="EMBL" id="AP022871">
    <property type="protein sequence ID" value="BCB91047.1"/>
    <property type="molecule type" value="Genomic_DNA"/>
</dbReference>
<dbReference type="AlphaFoldDB" id="A0A6F8YY23"/>
<keyword evidence="2" id="KW-1185">Reference proteome</keyword>
<protein>
    <submittedName>
        <fullName evidence="1">Uncharacterized protein</fullName>
    </submittedName>
</protein>
<name>A0A6F8YY23_9ACTN</name>
<reference evidence="1 2" key="2">
    <citation type="submission" date="2020-03" db="EMBL/GenBank/DDBJ databases">
        <authorList>
            <person name="Ichikawa N."/>
            <person name="Kimura A."/>
            <person name="Kitahashi Y."/>
            <person name="Uohara A."/>
        </authorList>
    </citation>
    <scope>NUCLEOTIDE SEQUENCE [LARGE SCALE GENOMIC DNA]</scope>
    <source>
        <strain evidence="1 2">NBRC 105367</strain>
    </source>
</reference>
<gene>
    <name evidence="1" type="ORF">Psuf_083600</name>
</gene>
<dbReference type="Proteomes" id="UP000503011">
    <property type="component" value="Chromosome"/>
</dbReference>
<evidence type="ECO:0000313" key="2">
    <source>
        <dbReference type="Proteomes" id="UP000503011"/>
    </source>
</evidence>
<proteinExistence type="predicted"/>
<reference evidence="1 2" key="1">
    <citation type="submission" date="2020-03" db="EMBL/GenBank/DDBJ databases">
        <title>Whole genome shotgun sequence of Phytohabitans suffuscus NBRC 105367.</title>
        <authorList>
            <person name="Komaki H."/>
            <person name="Tamura T."/>
        </authorList>
    </citation>
    <scope>NUCLEOTIDE SEQUENCE [LARGE SCALE GENOMIC DNA]</scope>
    <source>
        <strain evidence="1 2">NBRC 105367</strain>
    </source>
</reference>
<sequence>MSATGYVLDPRDAAAVLAELRRIAAATPAPSLPGDWASLLFDGADLADPSAPDRALLAAVAELQAGVSAHLSTLPGRLLLDWLRDVLGEPRLPAVPDRVVAAATVDPARVPVVVPAGSLLRGGRDAAGRSGGTPPRRR</sequence>